<dbReference type="Gene3D" id="1.10.1200.10">
    <property type="entry name" value="ACP-like"/>
    <property type="match status" value="1"/>
</dbReference>
<dbReference type="InterPro" id="IPR025110">
    <property type="entry name" value="AMP-bd_C"/>
</dbReference>
<dbReference type="GO" id="GO:0017000">
    <property type="term" value="P:antibiotic biosynthetic process"/>
    <property type="evidence" value="ECO:0007669"/>
    <property type="project" value="UniProtKB-KW"/>
</dbReference>
<dbReference type="SUPFAM" id="SSF56801">
    <property type="entry name" value="Acetyl-CoA synthetase-like"/>
    <property type="match status" value="1"/>
</dbReference>
<dbReference type="Pfam" id="PF00550">
    <property type="entry name" value="PP-binding"/>
    <property type="match status" value="1"/>
</dbReference>
<comment type="similarity">
    <text evidence="2">Belongs to the ATP-dependent AMP-binding enzyme family.</text>
</comment>
<dbReference type="InterPro" id="IPR036736">
    <property type="entry name" value="ACP-like_sf"/>
</dbReference>
<feature type="region of interest" description="Disordered" evidence="7">
    <location>
        <begin position="1450"/>
        <end position="1469"/>
    </location>
</feature>
<dbReference type="Gene3D" id="3.30.559.30">
    <property type="entry name" value="Nonribosomal peptide synthetase, condensation domain"/>
    <property type="match status" value="2"/>
</dbReference>
<comment type="caution">
    <text evidence="9">The sequence shown here is derived from an EMBL/GenBank/DDBJ whole genome shotgun (WGS) entry which is preliminary data.</text>
</comment>
<keyword evidence="6" id="KW-0045">Antibiotic biosynthesis</keyword>
<dbReference type="PROSITE" id="PS50075">
    <property type="entry name" value="CARRIER"/>
    <property type="match status" value="1"/>
</dbReference>
<dbReference type="GO" id="GO:0003824">
    <property type="term" value="F:catalytic activity"/>
    <property type="evidence" value="ECO:0007669"/>
    <property type="project" value="InterPro"/>
</dbReference>
<evidence type="ECO:0000256" key="1">
    <source>
        <dbReference type="ARBA" id="ARBA00001957"/>
    </source>
</evidence>
<evidence type="ECO:0000313" key="9">
    <source>
        <dbReference type="EMBL" id="KZM73362.1"/>
    </source>
</evidence>
<dbReference type="GO" id="GO:0008610">
    <property type="term" value="P:lipid biosynthetic process"/>
    <property type="evidence" value="ECO:0007669"/>
    <property type="project" value="UniProtKB-ARBA"/>
</dbReference>
<evidence type="ECO:0000256" key="4">
    <source>
        <dbReference type="ARBA" id="ARBA00022553"/>
    </source>
</evidence>
<dbReference type="InterPro" id="IPR009081">
    <property type="entry name" value="PP-bd_ACP"/>
</dbReference>
<evidence type="ECO:0000256" key="6">
    <source>
        <dbReference type="ARBA" id="ARBA00023194"/>
    </source>
</evidence>
<evidence type="ECO:0000256" key="3">
    <source>
        <dbReference type="ARBA" id="ARBA00022450"/>
    </source>
</evidence>
<dbReference type="Pfam" id="PF13193">
    <property type="entry name" value="AMP-binding_C"/>
    <property type="match status" value="1"/>
</dbReference>
<dbReference type="Gene3D" id="3.30.300.30">
    <property type="match status" value="1"/>
</dbReference>
<dbReference type="UniPathway" id="UPA00011"/>
<dbReference type="Gene3D" id="3.40.50.980">
    <property type="match status" value="2"/>
</dbReference>
<dbReference type="CDD" id="cd19540">
    <property type="entry name" value="LCL_NRPS-like"/>
    <property type="match status" value="1"/>
</dbReference>
<dbReference type="SUPFAM" id="SSF47336">
    <property type="entry name" value="ACP-like"/>
    <property type="match status" value="1"/>
</dbReference>
<dbReference type="InterPro" id="IPR006162">
    <property type="entry name" value="Ppantetheine_attach_site"/>
</dbReference>
<dbReference type="Gene3D" id="3.30.559.10">
    <property type="entry name" value="Chloramphenicol acetyltransferase-like domain"/>
    <property type="match status" value="2"/>
</dbReference>
<dbReference type="GO" id="GO:0031177">
    <property type="term" value="F:phosphopantetheine binding"/>
    <property type="evidence" value="ECO:0007669"/>
    <property type="project" value="TreeGrafter"/>
</dbReference>
<dbReference type="InterPro" id="IPR020845">
    <property type="entry name" value="AMP-binding_CS"/>
</dbReference>
<dbReference type="EMBL" id="LWGR01000007">
    <property type="protein sequence ID" value="KZM73362.1"/>
    <property type="molecule type" value="Genomic_DNA"/>
</dbReference>
<keyword evidence="4" id="KW-0597">Phosphoprotein</keyword>
<dbReference type="InterPro" id="IPR001242">
    <property type="entry name" value="Condensation_dom"/>
</dbReference>
<dbReference type="PROSITE" id="PS00012">
    <property type="entry name" value="PHOSPHOPANTETHEINE"/>
    <property type="match status" value="1"/>
</dbReference>
<dbReference type="Gene3D" id="2.30.38.10">
    <property type="entry name" value="Luciferase, Domain 3"/>
    <property type="match status" value="1"/>
</dbReference>
<dbReference type="PANTHER" id="PTHR45527:SF1">
    <property type="entry name" value="FATTY ACID SYNTHASE"/>
    <property type="match status" value="1"/>
</dbReference>
<evidence type="ECO:0000256" key="7">
    <source>
        <dbReference type="SAM" id="MobiDB-lite"/>
    </source>
</evidence>
<sequence>MDRPDRDPTPATAQPGTAVSAMIPLSFAQRRLWFLDRFEGSSSTYNIPLVLRLTGRLQVRALRGALADVVARHEILRTVVQEDADGPHARILPAGSVEVPMAEAEVSSADLDGELAACARYEFDLTAEIPIRVWLYRMGSDAFAVLVLLHHIAADGWSMAALARDVSAAYTARLVGGAPAWPDLPVQYADYTLWQQDLLGSETDPTSVLSRQFRYWREELAGVPQPLQLPLDRPRPQTPSHRGDTVAFVLDPGLTAAAEDLARIRGTTVAMVWQAAFAVVLYQLGAGDDIPLGAPISGRTEDELVDLVGFFVNTWVLRVDLSGNPSFATVLERVRGKALAAYDNQDAPFERLVELLNPERSTAYTPLFQVMLAWHNNPRPRLDLPDLTGTAELVSTGTAKFDLTVDLIEGFRDGRVVEGSIEYATDLFDRPTIEALAQRFEAVIRAAAADPDRIVGRMDVRTTRERELLRRWNDTAAELPVTTLADLFAAQVVRSPETLAVVDGDTELTYTELDDRVERLAGALRGLGIGIESVVAVALPRSVDLVVALLAVHRAGGAYLPIDPKYPSQRLEFVLTDAAPALLITDSSVRQTLPRTPIPELLLDRPIADTANDMVIGLSPGNLAYVIYTSGSTGRPKGVAVEHGNAVAFVAQVATRLRVAAGNRVLASTSVSFDVSVLEIFGALCTGGTLELAQDALRLGEPCGWSGGVISTVPSVFAEILEHAQGSLEADTVVFIGEDLPLSLARRVQAAIPGVVVVNGYGPTETTVASTEYTLTDSESWSATDMSVPIGRGLGGEQVYVLGPGLLPVPVGVVGELYIAGAGVARGYRGRGGLTASRFVADPFGSAGGRMYRTGDLARWGGDGLLRYAGRADDQVKVRGFRIEPGEIETVLETHPDVARAVVVARGRNGTDQRQLVAYVVAAEGRTLDDTAELRRFTGIRLPEYMVPAAMVVLDRLPLTANGKLDRRALPDPVFTAAEYRAPRTPEEQALAAVFAEVLGVDRVGLDDNFFTLGGDSIGSMQVVSRAKARGLLVHPRQLFEFRTVGELAAVAVPDDSGRTGLAEFPGGGLGDVPLLPLSASFFADGHGYPQFAQWLTFRLPRGTTRAVVLATLDTVIATHDALRARLVPGTGAAWCLRIEPELSVGLDGLVHEVDHDAAYDSPDRPRLLTHEIDTATARLDPRNGIMLQFLWFRAADSDDRLVMIAHHLVVDGVSWRILAHDIAIASGRAAQGLPPILPAAGTSVRRWTHALTACADTDPIVDELPWWRTELGRPDPLIGSRRCDPAVDVARDIADVTAWAAPDVTEAVLLRLPGRAVDGLLAALAVAVIGWRDAGTSADPSMLVSLTGHGRDEELAPGADLSRTVGWLATNFPVRLDLSGIDRNRPPVEVIADAVEAVHARMRRLPHNGSGYGLLRYRNPRTAPELASYPVPQVGFNYLGRFGSHDAADGHNGRGWTPVAESSGGRRDPDTPVTLALDINAAVVDTPDGSRLCVTFGFHTAVLDSARVQDLIDHWNAALHALARYAAQPSGALVP</sequence>
<accession>A0A164MHD1</accession>
<evidence type="ECO:0000259" key="8">
    <source>
        <dbReference type="PROSITE" id="PS50075"/>
    </source>
</evidence>
<keyword evidence="3" id="KW-0596">Phosphopantetheine</keyword>
<dbReference type="InterPro" id="IPR010071">
    <property type="entry name" value="AA_adenyl_dom"/>
</dbReference>
<dbReference type="GO" id="GO:0043041">
    <property type="term" value="P:amino acid activation for nonribosomal peptide biosynthetic process"/>
    <property type="evidence" value="ECO:0007669"/>
    <property type="project" value="TreeGrafter"/>
</dbReference>
<dbReference type="PANTHER" id="PTHR45527">
    <property type="entry name" value="NONRIBOSOMAL PEPTIDE SYNTHETASE"/>
    <property type="match status" value="1"/>
</dbReference>
<keyword evidence="10" id="KW-1185">Reference proteome</keyword>
<gene>
    <name evidence="9" type="ORF">AWN90_32430</name>
</gene>
<dbReference type="Proteomes" id="UP000076512">
    <property type="component" value="Unassembled WGS sequence"/>
</dbReference>
<comment type="cofactor">
    <cofactor evidence="1">
        <name>pantetheine 4'-phosphate</name>
        <dbReference type="ChEBI" id="CHEBI:47942"/>
    </cofactor>
</comment>
<protein>
    <recommendedName>
        <fullName evidence="8">Carrier domain-containing protein</fullName>
    </recommendedName>
</protein>
<dbReference type="InterPro" id="IPR023213">
    <property type="entry name" value="CAT-like_dom_sf"/>
</dbReference>
<dbReference type="Pfam" id="PF00668">
    <property type="entry name" value="Condensation"/>
    <property type="match status" value="2"/>
</dbReference>
<dbReference type="SUPFAM" id="SSF52777">
    <property type="entry name" value="CoA-dependent acyltransferases"/>
    <property type="match status" value="4"/>
</dbReference>
<dbReference type="FunFam" id="1.10.1200.10:FF:000005">
    <property type="entry name" value="Nonribosomal peptide synthetase 1"/>
    <property type="match status" value="1"/>
</dbReference>
<dbReference type="Pfam" id="PF00501">
    <property type="entry name" value="AMP-binding"/>
    <property type="match status" value="1"/>
</dbReference>
<dbReference type="NCBIfam" id="TIGR01733">
    <property type="entry name" value="AA-adenyl-dom"/>
    <property type="match status" value="1"/>
</dbReference>
<dbReference type="FunFam" id="3.40.50.980:FF:000001">
    <property type="entry name" value="Non-ribosomal peptide synthetase"/>
    <property type="match status" value="1"/>
</dbReference>
<reference evidence="9 10" key="1">
    <citation type="submission" date="2016-04" db="EMBL/GenBank/DDBJ databases">
        <authorList>
            <person name="Evans L.H."/>
            <person name="Alamgir A."/>
            <person name="Owens N."/>
            <person name="Weber N.D."/>
            <person name="Virtaneva K."/>
            <person name="Barbian K."/>
            <person name="Babar A."/>
            <person name="Rosenke K."/>
        </authorList>
    </citation>
    <scope>NUCLEOTIDE SEQUENCE [LARGE SCALE GENOMIC DNA]</scope>
    <source>
        <strain evidence="9 10">IFM 0406</strain>
    </source>
</reference>
<keyword evidence="5" id="KW-0677">Repeat</keyword>
<dbReference type="NCBIfam" id="TIGR01720">
    <property type="entry name" value="NRPS-para261"/>
    <property type="match status" value="1"/>
</dbReference>
<dbReference type="InterPro" id="IPR045851">
    <property type="entry name" value="AMP-bd_C_sf"/>
</dbReference>
<feature type="domain" description="Carrier" evidence="8">
    <location>
        <begin position="982"/>
        <end position="1056"/>
    </location>
</feature>
<organism evidence="9 10">
    <name type="scientific">Nocardia terpenica</name>
    <dbReference type="NCBI Taxonomy" id="455432"/>
    <lineage>
        <taxon>Bacteria</taxon>
        <taxon>Bacillati</taxon>
        <taxon>Actinomycetota</taxon>
        <taxon>Actinomycetes</taxon>
        <taxon>Mycobacteriales</taxon>
        <taxon>Nocardiaceae</taxon>
        <taxon>Nocardia</taxon>
    </lineage>
</organism>
<evidence type="ECO:0000313" key="10">
    <source>
        <dbReference type="Proteomes" id="UP000076512"/>
    </source>
</evidence>
<evidence type="ECO:0000256" key="5">
    <source>
        <dbReference type="ARBA" id="ARBA00022737"/>
    </source>
</evidence>
<proteinExistence type="inferred from homology"/>
<dbReference type="FunFam" id="3.30.300.30:FF:000010">
    <property type="entry name" value="Enterobactin synthetase component F"/>
    <property type="match status" value="1"/>
</dbReference>
<name>A0A164MHD1_9NOCA</name>
<dbReference type="GO" id="GO:0044550">
    <property type="term" value="P:secondary metabolite biosynthetic process"/>
    <property type="evidence" value="ECO:0007669"/>
    <property type="project" value="TreeGrafter"/>
</dbReference>
<dbReference type="STRING" id="455432.AWN90_32430"/>
<evidence type="ECO:0000256" key="2">
    <source>
        <dbReference type="ARBA" id="ARBA00006432"/>
    </source>
</evidence>
<dbReference type="PROSITE" id="PS00455">
    <property type="entry name" value="AMP_BINDING"/>
    <property type="match status" value="1"/>
</dbReference>
<dbReference type="InterPro" id="IPR000873">
    <property type="entry name" value="AMP-dep_synth/lig_dom"/>
</dbReference>
<dbReference type="InterPro" id="IPR010060">
    <property type="entry name" value="NRPS_synth"/>
</dbReference>
<dbReference type="GO" id="GO:0005737">
    <property type="term" value="C:cytoplasm"/>
    <property type="evidence" value="ECO:0007669"/>
    <property type="project" value="TreeGrafter"/>
</dbReference>
<dbReference type="CDD" id="cd05930">
    <property type="entry name" value="A_NRPS"/>
    <property type="match status" value="1"/>
</dbReference>
<dbReference type="OrthoDB" id="4510129at2"/>